<dbReference type="InterPro" id="IPR027785">
    <property type="entry name" value="UvrD-like_helicase_C"/>
</dbReference>
<evidence type="ECO:0000256" key="1">
    <source>
        <dbReference type="ARBA" id="ARBA00022741"/>
    </source>
</evidence>
<proteinExistence type="predicted"/>
<accession>A0A1B2EKW4</accession>
<dbReference type="PANTHER" id="PTHR43788">
    <property type="entry name" value="DNA2/NAM7 HELICASE FAMILY MEMBER"/>
    <property type="match status" value="1"/>
</dbReference>
<evidence type="ECO:0000256" key="2">
    <source>
        <dbReference type="ARBA" id="ARBA00022840"/>
    </source>
</evidence>
<dbReference type="GO" id="GO:0005524">
    <property type="term" value="F:ATP binding"/>
    <property type="evidence" value="ECO:0007669"/>
    <property type="project" value="UniProtKB-KW"/>
</dbReference>
<dbReference type="OrthoDB" id="9803432at2"/>
<keyword evidence="2" id="KW-0067">ATP-binding</keyword>
<sequence>MPHTHSGPLSAVTLSPLQQDALHAVEDWLRTPEHVRNPVFRLCGFAGTGKTTLLGSVARIDLARSIVFCTPTNKAARVLNRKGVPAMTLHSALYRVISPDESEIERLRDEIAEAHHTGREVMALQHRLAALRRPRFVLDYEGAAARAGLIVVDEASMIGERLFRDLSSLGVPALLVGDPAQLPPVRDKSVLLGHRPDVMLTDIHRQALDNPIIRLSLMVRQERRWPQSGWFGDTVKIVECLPTPEALLRADQVIVGRHRTRRMLNNVMRRVLDHATPYPVPGEKLICLQNHHDLGLLNGTMLTLDAVDTGMDLLPGIEPDWLSTEAFGCLGSIEGEPIKRDDETDHEEPIRLDDREFLWHHYADTREPPDNHPEGDGAVLLTFGHAITCHKAQGSEWPNVLVIDEPVGNGSDAWRWRYTAITRASEKLLLVREG</sequence>
<evidence type="ECO:0000259" key="3">
    <source>
        <dbReference type="Pfam" id="PF13538"/>
    </source>
</evidence>
<dbReference type="SUPFAM" id="SSF52540">
    <property type="entry name" value="P-loop containing nucleoside triphosphate hydrolases"/>
    <property type="match status" value="1"/>
</dbReference>
<reference evidence="4" key="1">
    <citation type="submission" date="2016-07" db="EMBL/GenBank/DDBJ databases">
        <title>Microvirga ossetica sp. nov. a new species of rhizobia isolated from root nodules of the legume species Vicia alpestris Steven originated from North Ossetia region in the Caucasus.</title>
        <authorList>
            <person name="Safronova V.I."/>
            <person name="Kuznetsova I.G."/>
            <person name="Sazanova A.L."/>
            <person name="Belimov A."/>
            <person name="Andronov E."/>
            <person name="Osledkin Y.S."/>
            <person name="Onishchuk O.P."/>
            <person name="Kurchak O.N."/>
            <person name="Shaposhnikov A.I."/>
            <person name="Willems A."/>
            <person name="Tikhonovich I.A."/>
        </authorList>
    </citation>
    <scope>NUCLEOTIDE SEQUENCE [LARGE SCALE GENOMIC DNA]</scope>
    <source>
        <strain evidence="4">V5/3M</strain>
    </source>
</reference>
<dbReference type="RefSeq" id="WP_099511671.1">
    <property type="nucleotide sequence ID" value="NZ_CP016616.1"/>
</dbReference>
<gene>
    <name evidence="4" type="ORF">BB934_22370</name>
</gene>
<dbReference type="KEGG" id="moc:BB934_22370"/>
<keyword evidence="1" id="KW-0547">Nucleotide-binding</keyword>
<dbReference type="CDD" id="cd18809">
    <property type="entry name" value="SF1_C_RecD"/>
    <property type="match status" value="1"/>
</dbReference>
<dbReference type="Pfam" id="PF13538">
    <property type="entry name" value="UvrD_C_2"/>
    <property type="match status" value="1"/>
</dbReference>
<evidence type="ECO:0000313" key="4">
    <source>
        <dbReference type="EMBL" id="ANY80635.1"/>
    </source>
</evidence>
<dbReference type="PANTHER" id="PTHR43788:SF6">
    <property type="entry name" value="DNA HELICASE B"/>
    <property type="match status" value="1"/>
</dbReference>
<dbReference type="InterPro" id="IPR050534">
    <property type="entry name" value="Coronavir_polyprotein_1ab"/>
</dbReference>
<dbReference type="InterPro" id="IPR027417">
    <property type="entry name" value="P-loop_NTPase"/>
</dbReference>
<dbReference type="EMBL" id="CP016616">
    <property type="protein sequence ID" value="ANY80635.1"/>
    <property type="molecule type" value="Genomic_DNA"/>
</dbReference>
<feature type="domain" description="UvrD-like helicase C-terminal" evidence="3">
    <location>
        <begin position="384"/>
        <end position="431"/>
    </location>
</feature>
<protein>
    <recommendedName>
        <fullName evidence="3">UvrD-like helicase C-terminal domain-containing protein</fullName>
    </recommendedName>
</protein>
<name>A0A1B2EKW4_9HYPH</name>
<dbReference type="Gene3D" id="3.40.50.300">
    <property type="entry name" value="P-loop containing nucleotide triphosphate hydrolases"/>
    <property type="match status" value="2"/>
</dbReference>
<dbReference type="Pfam" id="PF13604">
    <property type="entry name" value="AAA_30"/>
    <property type="match status" value="1"/>
</dbReference>
<dbReference type="GO" id="GO:0003678">
    <property type="term" value="F:DNA helicase activity"/>
    <property type="evidence" value="ECO:0007669"/>
    <property type="project" value="UniProtKB-ARBA"/>
</dbReference>
<organism evidence="4">
    <name type="scientific">Microvirga ossetica</name>
    <dbReference type="NCBI Taxonomy" id="1882682"/>
    <lineage>
        <taxon>Bacteria</taxon>
        <taxon>Pseudomonadati</taxon>
        <taxon>Pseudomonadota</taxon>
        <taxon>Alphaproteobacteria</taxon>
        <taxon>Hyphomicrobiales</taxon>
        <taxon>Methylobacteriaceae</taxon>
        <taxon>Microvirga</taxon>
    </lineage>
</organism>
<dbReference type="AlphaFoldDB" id="A0A1B2EKW4"/>